<dbReference type="InterPro" id="IPR029043">
    <property type="entry name" value="GcvT/YgfZ_C"/>
</dbReference>
<evidence type="ECO:0000313" key="7">
    <source>
        <dbReference type="EMBL" id="AXY22298.1"/>
    </source>
</evidence>
<dbReference type="SUPFAM" id="SSF51905">
    <property type="entry name" value="FAD/NAD(P)-binding domain"/>
    <property type="match status" value="1"/>
</dbReference>
<dbReference type="Pfam" id="PF17806">
    <property type="entry name" value="SO_alpha_A3"/>
    <property type="match status" value="1"/>
</dbReference>
<dbReference type="Pfam" id="PF12831">
    <property type="entry name" value="FAD_oxidored"/>
    <property type="match status" value="1"/>
</dbReference>
<dbReference type="Gene3D" id="1.10.10.1100">
    <property type="entry name" value="BFD-like [2Fe-2S]-binding domain"/>
    <property type="match status" value="1"/>
</dbReference>
<evidence type="ECO:0000256" key="1">
    <source>
        <dbReference type="ARBA" id="ARBA00008609"/>
    </source>
</evidence>
<evidence type="ECO:0000256" key="2">
    <source>
        <dbReference type="ARBA" id="ARBA00023002"/>
    </source>
</evidence>
<dbReference type="InterPro" id="IPR042204">
    <property type="entry name" value="2Fe-2S-bd_N"/>
</dbReference>
<dbReference type="PANTHER" id="PTHR43757:SF2">
    <property type="entry name" value="AMINOMETHYLTRANSFERASE, MITOCHONDRIAL"/>
    <property type="match status" value="1"/>
</dbReference>
<evidence type="ECO:0000259" key="4">
    <source>
        <dbReference type="Pfam" id="PF01571"/>
    </source>
</evidence>
<evidence type="ECO:0000259" key="6">
    <source>
        <dbReference type="Pfam" id="PF17806"/>
    </source>
</evidence>
<reference evidence="7 8" key="1">
    <citation type="submission" date="2017-08" db="EMBL/GenBank/DDBJ databases">
        <title>Complete genome sequence of Gluconacetobacter saccharivorans CV1 isolated from Fermented Vinegar.</title>
        <authorList>
            <person name="Kim S.-Y."/>
        </authorList>
    </citation>
    <scope>NUCLEOTIDE SEQUENCE [LARGE SCALE GENOMIC DNA]</scope>
    <source>
        <strain evidence="7 8">CV1</strain>
    </source>
</reference>
<feature type="domain" description="Aminomethyltransferase C-terminal" evidence="5">
    <location>
        <begin position="918"/>
        <end position="1003"/>
    </location>
</feature>
<accession>A0A347WBQ5</accession>
<sequence>MKLLRQGKSSASGNPSQSMRTTTGNGIDTSRTIHFTFDGRRYAAHPGDTLASALLANGVRLAGRSFKYHRPRGILSAGAEEPNALVELRTGARREPNSHATVTELFDGLEAASQNRWPSLAMDALGINGVFSPVFTAGFYYKTFMWPAAFWEKVYEPMIRRAAGLGRAADEADPDIYEKATTFCDVLVVGTGPAGLAAALTAGRTGARVLVCEQDSLPGGRLRAEHGEIGGMPGWQWAEQAMDELRQMPEVRIMTRTCVFGTYDGGTYGALERVADHVPTPAPDQPRQRLWRIVARHAIVATGGIERPIVFPNNDRPGIMLAGAVRTYINRFGVTPGQRAIVYTNNDDGLRTARDLHRAGATVAAIVDARTTGTPLARDMAQLTGAKLFMGGAIADTYGRLGIHAAVIREHSGLTQRVPCDLVAMSGGWNPELSLTTHQRTKPVYDETLCAFVPGTMPAGMRTAGVANGTFATPDCLREGATCGQDAALACGFSATVADLPAAGTESYAIVPLWHALPLDRPARTGKAFIDFQNDVTAKDVRLAAIEGFRSVEHLKRYTTLGMATDQGKTANVNALAQMAEQTGNSIARTGTTMFRPPVQPVAIGALAGAAQGRHFKPDRLTPTHDWATEQGAIFTANGLWHRAQWFPRPGETHWRDTVNREVRTVRTAVGFCDVTTLGKIDIQGPDAATFLERVYVNAWRRLPIGRARYGLMLREDGFAYDDGTTARLGENHYVMTTTTAHAGPVMQHLELCHQWLWPELDVRFISVTDEWAQLAIAGPKSRDVLRHIVDPAFDISNEAFGYMAAATVTICGGQEARLFRLSFSGELAYELAVPARFGDALARLLMKVGAPYGIAPYGTEALGVMRIEKGHPAGPELNGQTTAHDLGMGRMLSTRKDFIGRAMAARPALTDPARPTLIGLMPVNAGDELVAGGHLLPAGAQATAAHDQGWVSSAAWSPTLNGWIALGFLSNGPARLGETVMVHNPLGNSVTAARVVSPVFVDPNGERLHA</sequence>
<keyword evidence="7" id="KW-0808">Transferase</keyword>
<keyword evidence="7" id="KW-0489">Methyltransferase</keyword>
<dbReference type="InterPro" id="IPR036188">
    <property type="entry name" value="FAD/NAD-bd_sf"/>
</dbReference>
<dbReference type="InterPro" id="IPR041854">
    <property type="entry name" value="BFD-like_2Fe2S-bd_dom_sf"/>
</dbReference>
<feature type="compositionally biased region" description="Polar residues" evidence="3">
    <location>
        <begin position="7"/>
        <end position="30"/>
    </location>
</feature>
<feature type="domain" description="GCVT N-terminal" evidence="4">
    <location>
        <begin position="625"/>
        <end position="897"/>
    </location>
</feature>
<dbReference type="Pfam" id="PF01571">
    <property type="entry name" value="GCV_T"/>
    <property type="match status" value="1"/>
</dbReference>
<dbReference type="Proteomes" id="UP000264120">
    <property type="component" value="Chromosome"/>
</dbReference>
<organism evidence="7 8">
    <name type="scientific">Komagataeibacter saccharivorans</name>
    <dbReference type="NCBI Taxonomy" id="265959"/>
    <lineage>
        <taxon>Bacteria</taxon>
        <taxon>Pseudomonadati</taxon>
        <taxon>Pseudomonadota</taxon>
        <taxon>Alphaproteobacteria</taxon>
        <taxon>Acetobacterales</taxon>
        <taxon>Acetobacteraceae</taxon>
        <taxon>Komagataeibacter</taxon>
    </lineage>
</organism>
<proteinExistence type="inferred from homology"/>
<dbReference type="Pfam" id="PF13510">
    <property type="entry name" value="Fer2_4"/>
    <property type="match status" value="1"/>
</dbReference>
<evidence type="ECO:0000313" key="8">
    <source>
        <dbReference type="Proteomes" id="UP000264120"/>
    </source>
</evidence>
<protein>
    <submittedName>
        <fullName evidence="7">Aminomethyltransferase</fullName>
        <ecNumber evidence="7">2.1.2.10</ecNumber>
    </submittedName>
</protein>
<dbReference type="OrthoDB" id="5287468at2"/>
<dbReference type="SUPFAM" id="SSF101790">
    <property type="entry name" value="Aminomethyltransferase beta-barrel domain"/>
    <property type="match status" value="1"/>
</dbReference>
<dbReference type="GO" id="GO:0032259">
    <property type="term" value="P:methylation"/>
    <property type="evidence" value="ECO:0007669"/>
    <property type="project" value="UniProtKB-KW"/>
</dbReference>
<dbReference type="PIRSF" id="PIRSF037980">
    <property type="entry name" value="SoxA"/>
    <property type="match status" value="1"/>
</dbReference>
<keyword evidence="2" id="KW-0560">Oxidoreductase</keyword>
<dbReference type="GO" id="GO:0008115">
    <property type="term" value="F:sarcosine oxidase activity"/>
    <property type="evidence" value="ECO:0007669"/>
    <property type="project" value="InterPro"/>
</dbReference>
<feature type="region of interest" description="Disordered" evidence="3">
    <location>
        <begin position="1"/>
        <end position="30"/>
    </location>
</feature>
<dbReference type="EMBL" id="CP023036">
    <property type="protein sequence ID" value="AXY22298.1"/>
    <property type="molecule type" value="Genomic_DNA"/>
</dbReference>
<dbReference type="RefSeq" id="WP_118962813.1">
    <property type="nucleotide sequence ID" value="NZ_CP023036.1"/>
</dbReference>
<dbReference type="PRINTS" id="PR00411">
    <property type="entry name" value="PNDRDTASEI"/>
</dbReference>
<dbReference type="InterPro" id="IPR041117">
    <property type="entry name" value="SoxA_A3"/>
</dbReference>
<gene>
    <name evidence="7" type="primary">gcvT_2</name>
    <name evidence="7" type="ORF">CD178_01521</name>
</gene>
<dbReference type="PRINTS" id="PR00368">
    <property type="entry name" value="FADPNR"/>
</dbReference>
<dbReference type="GO" id="GO:0046653">
    <property type="term" value="P:tetrahydrofolate metabolic process"/>
    <property type="evidence" value="ECO:0007669"/>
    <property type="project" value="InterPro"/>
</dbReference>
<dbReference type="InterPro" id="IPR006277">
    <property type="entry name" value="Sarcosine_oxidase_asu"/>
</dbReference>
<dbReference type="NCBIfam" id="TIGR01372">
    <property type="entry name" value="soxA"/>
    <property type="match status" value="1"/>
</dbReference>
<dbReference type="AlphaFoldDB" id="A0A347WBQ5"/>
<dbReference type="InterPro" id="IPR028896">
    <property type="entry name" value="GcvT/YgfZ/DmdA"/>
</dbReference>
<dbReference type="Gene3D" id="3.30.1360.120">
    <property type="entry name" value="Probable tRNA modification gtpase trme, domain 1"/>
    <property type="match status" value="1"/>
</dbReference>
<dbReference type="InterPro" id="IPR013977">
    <property type="entry name" value="GcvT_C"/>
</dbReference>
<feature type="domain" description="SoxA A3" evidence="6">
    <location>
        <begin position="526"/>
        <end position="609"/>
    </location>
</feature>
<evidence type="ECO:0000259" key="5">
    <source>
        <dbReference type="Pfam" id="PF08669"/>
    </source>
</evidence>
<comment type="similarity">
    <text evidence="1">Belongs to the GcvT family.</text>
</comment>
<dbReference type="GO" id="GO:0004047">
    <property type="term" value="F:aminomethyltransferase activity"/>
    <property type="evidence" value="ECO:0007669"/>
    <property type="project" value="UniProtKB-EC"/>
</dbReference>
<keyword evidence="8" id="KW-1185">Reference proteome</keyword>
<evidence type="ECO:0000256" key="3">
    <source>
        <dbReference type="SAM" id="MobiDB-lite"/>
    </source>
</evidence>
<dbReference type="KEGG" id="ksc:CD178_01521"/>
<dbReference type="Pfam" id="PF08669">
    <property type="entry name" value="GCV_T_C"/>
    <property type="match status" value="1"/>
</dbReference>
<dbReference type="PANTHER" id="PTHR43757">
    <property type="entry name" value="AMINOMETHYLTRANSFERASE"/>
    <property type="match status" value="1"/>
</dbReference>
<dbReference type="SUPFAM" id="SSF103025">
    <property type="entry name" value="Folate-binding domain"/>
    <property type="match status" value="1"/>
</dbReference>
<dbReference type="InterPro" id="IPR006222">
    <property type="entry name" value="GCVT_N"/>
</dbReference>
<dbReference type="Gene3D" id="3.50.50.60">
    <property type="entry name" value="FAD/NAD(P)-binding domain"/>
    <property type="match status" value="1"/>
</dbReference>
<name>A0A347WBQ5_9PROT</name>
<dbReference type="EC" id="2.1.2.10" evidence="7"/>
<dbReference type="GO" id="GO:0008168">
    <property type="term" value="F:methyltransferase activity"/>
    <property type="evidence" value="ECO:0007669"/>
    <property type="project" value="UniProtKB-KW"/>
</dbReference>
<dbReference type="Gene3D" id="3.10.20.440">
    <property type="entry name" value="2Fe-2S iron-sulphur cluster binding domain, sarcosine oxidase, alpha subunit, N-terminal domain"/>
    <property type="match status" value="1"/>
</dbReference>
<dbReference type="InterPro" id="IPR027266">
    <property type="entry name" value="TrmE/GcvT-like"/>
</dbReference>